<evidence type="ECO:0000259" key="1">
    <source>
        <dbReference type="Pfam" id="PF00534"/>
    </source>
</evidence>
<organism evidence="2 3">
    <name type="scientific">Winogradskyella pacifica</name>
    <dbReference type="NCBI Taxonomy" id="664642"/>
    <lineage>
        <taxon>Bacteria</taxon>
        <taxon>Pseudomonadati</taxon>
        <taxon>Bacteroidota</taxon>
        <taxon>Flavobacteriia</taxon>
        <taxon>Flavobacteriales</taxon>
        <taxon>Flavobacteriaceae</taxon>
        <taxon>Winogradskyella</taxon>
    </lineage>
</organism>
<keyword evidence="2" id="KW-0808">Transferase</keyword>
<evidence type="ECO:0000313" key="2">
    <source>
        <dbReference type="EMBL" id="REE27452.1"/>
    </source>
</evidence>
<dbReference type="RefSeq" id="WP_115807804.1">
    <property type="nucleotide sequence ID" value="NZ_QREI01000001.1"/>
</dbReference>
<accession>A0A3D9N5L6</accession>
<gene>
    <name evidence="2" type="ORF">DFQ09_101283</name>
</gene>
<feature type="domain" description="Glycosyl transferase family 1" evidence="1">
    <location>
        <begin position="175"/>
        <end position="324"/>
    </location>
</feature>
<dbReference type="Proteomes" id="UP000256919">
    <property type="component" value="Unassembled WGS sequence"/>
</dbReference>
<dbReference type="PANTHER" id="PTHR45947">
    <property type="entry name" value="SULFOQUINOVOSYL TRANSFERASE SQD2"/>
    <property type="match status" value="1"/>
</dbReference>
<protein>
    <submittedName>
        <fullName evidence="2">Glycosyltransferase involved in cell wall biosynthesis</fullName>
    </submittedName>
</protein>
<keyword evidence="3" id="KW-1185">Reference proteome</keyword>
<name>A0A3D9N5L6_9FLAO</name>
<dbReference type="PANTHER" id="PTHR45947:SF14">
    <property type="entry name" value="SLL1723 PROTEIN"/>
    <property type="match status" value="1"/>
</dbReference>
<dbReference type="InterPro" id="IPR001296">
    <property type="entry name" value="Glyco_trans_1"/>
</dbReference>
<evidence type="ECO:0000313" key="3">
    <source>
        <dbReference type="Proteomes" id="UP000256919"/>
    </source>
</evidence>
<dbReference type="SUPFAM" id="SSF53756">
    <property type="entry name" value="UDP-Glycosyltransferase/glycogen phosphorylase"/>
    <property type="match status" value="1"/>
</dbReference>
<comment type="caution">
    <text evidence="2">The sequence shown here is derived from an EMBL/GenBank/DDBJ whole genome shotgun (WGS) entry which is preliminary data.</text>
</comment>
<dbReference type="GO" id="GO:0016757">
    <property type="term" value="F:glycosyltransferase activity"/>
    <property type="evidence" value="ECO:0007669"/>
    <property type="project" value="InterPro"/>
</dbReference>
<reference evidence="2 3" key="1">
    <citation type="submission" date="2018-07" db="EMBL/GenBank/DDBJ databases">
        <title>Genomic Encyclopedia of Type Strains, Phase III (KMG-III): the genomes of soil and plant-associated and newly described type strains.</title>
        <authorList>
            <person name="Whitman W."/>
        </authorList>
    </citation>
    <scope>NUCLEOTIDE SEQUENCE [LARGE SCALE GENOMIC DNA]</scope>
    <source>
        <strain evidence="2 3">CECT 7948</strain>
    </source>
</reference>
<dbReference type="AlphaFoldDB" id="A0A3D9N5L6"/>
<proteinExistence type="predicted"/>
<dbReference type="OrthoDB" id="9790710at2"/>
<dbReference type="Pfam" id="PF00534">
    <property type="entry name" value="Glycos_transf_1"/>
    <property type="match status" value="1"/>
</dbReference>
<dbReference type="Gene3D" id="3.40.50.2000">
    <property type="entry name" value="Glycogen Phosphorylase B"/>
    <property type="match status" value="2"/>
</dbReference>
<dbReference type="CDD" id="cd03801">
    <property type="entry name" value="GT4_PimA-like"/>
    <property type="match status" value="1"/>
</dbReference>
<sequence length="382" mass="43741">MKTLVYILPDKDAGVASVVRNLLRFKTNRFKTKVLLLHNLLDDANRRIKDDFNADKIVRITYHGSWSSKYSIYNKINKELTKDAIVISNDGGVELDALNYSEHSNPLVYIIHGDFKHYFNVLKEKQDKIGRVITVSDFLKAKINKKFKEYFNTPVESIKFPVPSAKVFTRTPSASIRLVFVGSLCDRKGVLYLVRITSVLDKVSIDYKMTIIGEGDKEAELKKLWKKNSRVTFLGKLDNSEVFDLYVEQDIILLPSKGEGLPVVIVEAMKYGVVPITTNLESGIPELIENKINGFTVPAGEVETYAKYIEQLHLDRSLLNKMSELCVRKAEQMFNPLTQAKHYENAFNSTIPKKYQVKKSILNYLPMTVAHRLKLYLKNDKH</sequence>
<dbReference type="InterPro" id="IPR050194">
    <property type="entry name" value="Glycosyltransferase_grp1"/>
</dbReference>
<dbReference type="EMBL" id="QREI01000001">
    <property type="protein sequence ID" value="REE27452.1"/>
    <property type="molecule type" value="Genomic_DNA"/>
</dbReference>